<reference evidence="1" key="1">
    <citation type="submission" date="2019-02" db="EMBL/GenBank/DDBJ databases">
        <authorList>
            <person name="Gruber-Vodicka R. H."/>
            <person name="Seah K. B. B."/>
        </authorList>
    </citation>
    <scope>NUCLEOTIDE SEQUENCE</scope>
    <source>
        <strain evidence="1">BECK_M6</strain>
    </source>
</reference>
<accession>A0A450UJ69</accession>
<name>A0A450UJ69_9GAMM</name>
<dbReference type="AlphaFoldDB" id="A0A450UJ69"/>
<protein>
    <submittedName>
        <fullName evidence="1">Uncharacterized protein</fullName>
    </submittedName>
</protein>
<sequence>MLNWKIHLKDNQDLASRLPKAMKRSYEYVTNGIAKEKTELSKDSPVSCPWYFNKSINNDFLRN</sequence>
<organism evidence="1">
    <name type="scientific">Candidatus Kentrum sp. LFY</name>
    <dbReference type="NCBI Taxonomy" id="2126342"/>
    <lineage>
        <taxon>Bacteria</taxon>
        <taxon>Pseudomonadati</taxon>
        <taxon>Pseudomonadota</taxon>
        <taxon>Gammaproteobacteria</taxon>
        <taxon>Candidatus Kentrum</taxon>
    </lineage>
</organism>
<evidence type="ECO:0000313" key="1">
    <source>
        <dbReference type="EMBL" id="VFJ92554.1"/>
    </source>
</evidence>
<gene>
    <name evidence="1" type="ORF">BECKLFY1418A_GA0070994_102417</name>
</gene>
<proteinExistence type="predicted"/>
<dbReference type="EMBL" id="CAADFH010000024">
    <property type="protein sequence ID" value="VFJ92554.1"/>
    <property type="molecule type" value="Genomic_DNA"/>
</dbReference>